<sequence>MPPLKERSMFQVPHSSVSCLIIMTLAAVLLVLAPTHVRANTLGIMAESNNSSTFYVDPIMGTDDVNCQIQNLPCRSVAHVLQQVLSASSFTNFQNLEIILLKGISTRTSADENCIIDLTTTTNSSFTLKIHGSSIVEWNCFSNVMKFSPIISVKFSNLKLKKIHIQGGNEVEISSCPVNNLRIENSREITTQYFKNNQHSFYYSTDSLDRPLTQDNRAALYIFSLSETQLIITNCTFRYMKQAQAVHLEGSGVKAVISNSDFRENQAENGGSALFLYNVFHAHITNSTFYGNVQVNGSSFSQLEYGGGAILQYRSLLTTERCVFSNNVANGFGGAVLVYYSYSYRSIEDTFSFNNARYGAGVSSIGETFGADVFKTFVEFQNSSFSQNIASDFGGGLFLLRSTVKFDYKNKAIYDNIAMKDGAGIYIVGSKILSTSTPLNSFITSNTLLSGAEKNFASPPSYYLTNSTYSVKFEDSITIGVMMKDDFNQTVMDYRNSMLNIPKTSTILYAFEKLQANVSMLFELRVYSLTRKVAFPIRTNMIATVQYLFGQSIKYEKEFRIPLEIQACSEWQVLNSVPKTELYLWMDRNGKLDAYRCETDPAKWAPFFALIIVPCFFCMIILPIVICVKYRSIIRKVKLLAKKEQAEMELTQKLMDLQTLYASEMESKHSYKDWLVKVEDIEIIRKIGEGGNGIVYLAKWHKNVEVALKSIKIEDGELDSNEFEHEASLLSSIRFPNIVSFYGVCLTDQAKYIVSEYMSKGSLEKLLYDCKMKKQHVTLVQKIQILLDISSGMTYLHTGRDKPIIHRDLKPGNILLLNDMTCKITDFGLSKLVKDAKNSNTCQIGTLYYMAPEMLENKLYDESCDVYSFSLVAWQVLFDECNLFHSSYVTNPKFSRIMKENQASQFDHLNDSYITIPKLVIEGLRLPVPSTIELFDIPMMNWVREYFCNVDLEIMNFGKLQDDETILHKYVQALNGLFSLITKCWSADMKQRPTFPQISLELEHLKLILTSKK</sequence>
<dbReference type="PROSITE" id="PS50011">
    <property type="entry name" value="PROTEIN_KINASE_DOM"/>
    <property type="match status" value="1"/>
</dbReference>
<dbReference type="SUPFAM" id="SSF51126">
    <property type="entry name" value="Pectin lyase-like"/>
    <property type="match status" value="1"/>
</dbReference>
<name>A0AA88KMU1_NAELO</name>
<reference evidence="6 7" key="1">
    <citation type="journal article" date="2018" name="BMC Genomics">
        <title>The genome of Naegleria lovaniensis, the basis for a comparative approach to unravel pathogenicity factors of the human pathogenic amoeba N. fowleri.</title>
        <authorList>
            <person name="Liechti N."/>
            <person name="Schurch N."/>
            <person name="Bruggmann R."/>
            <person name="Wittwer M."/>
        </authorList>
    </citation>
    <scope>NUCLEOTIDE SEQUENCE [LARGE SCALE GENOMIC DNA]</scope>
    <source>
        <strain evidence="6 7">ATCC 30569</strain>
    </source>
</reference>
<dbReference type="InterPro" id="IPR011009">
    <property type="entry name" value="Kinase-like_dom_sf"/>
</dbReference>
<evidence type="ECO:0000313" key="7">
    <source>
        <dbReference type="Proteomes" id="UP000816034"/>
    </source>
</evidence>
<dbReference type="Gene3D" id="1.10.510.10">
    <property type="entry name" value="Transferase(Phosphotransferase) domain 1"/>
    <property type="match status" value="1"/>
</dbReference>
<dbReference type="PROSITE" id="PS00108">
    <property type="entry name" value="PROTEIN_KINASE_ST"/>
    <property type="match status" value="1"/>
</dbReference>
<evidence type="ECO:0000259" key="5">
    <source>
        <dbReference type="PROSITE" id="PS50011"/>
    </source>
</evidence>
<dbReference type="CDD" id="cd13999">
    <property type="entry name" value="STKc_MAP3K-like"/>
    <property type="match status" value="1"/>
</dbReference>
<gene>
    <name evidence="6" type="ORF">C9374_006215</name>
</gene>
<dbReference type="RefSeq" id="XP_044547510.1">
    <property type="nucleotide sequence ID" value="XM_044696051.1"/>
</dbReference>
<keyword evidence="4" id="KW-1133">Transmembrane helix</keyword>
<dbReference type="Pfam" id="PF00069">
    <property type="entry name" value="Pkinase"/>
    <property type="match status" value="1"/>
</dbReference>
<dbReference type="Gene3D" id="3.30.200.20">
    <property type="entry name" value="Phosphorylase Kinase, domain 1"/>
    <property type="match status" value="1"/>
</dbReference>
<dbReference type="InterPro" id="IPR000719">
    <property type="entry name" value="Prot_kinase_dom"/>
</dbReference>
<feature type="transmembrane region" description="Helical" evidence="4">
    <location>
        <begin position="604"/>
        <end position="628"/>
    </location>
</feature>
<keyword evidence="7" id="KW-1185">Reference proteome</keyword>
<dbReference type="PROSITE" id="PS00107">
    <property type="entry name" value="PROTEIN_KINASE_ATP"/>
    <property type="match status" value="1"/>
</dbReference>
<dbReference type="InterPro" id="IPR011050">
    <property type="entry name" value="Pectin_lyase_fold/virulence"/>
</dbReference>
<dbReference type="InterPro" id="IPR008271">
    <property type="entry name" value="Ser/Thr_kinase_AS"/>
</dbReference>
<evidence type="ECO:0000256" key="1">
    <source>
        <dbReference type="ARBA" id="ARBA00022741"/>
    </source>
</evidence>
<comment type="caution">
    <text evidence="6">The sequence shown here is derived from an EMBL/GenBank/DDBJ whole genome shotgun (WGS) entry which is preliminary data.</text>
</comment>
<keyword evidence="4" id="KW-0812">Transmembrane</keyword>
<evidence type="ECO:0000256" key="4">
    <source>
        <dbReference type="SAM" id="Phobius"/>
    </source>
</evidence>
<dbReference type="GO" id="GO:0004674">
    <property type="term" value="F:protein serine/threonine kinase activity"/>
    <property type="evidence" value="ECO:0007669"/>
    <property type="project" value="TreeGrafter"/>
</dbReference>
<keyword evidence="2 3" id="KW-0067">ATP-binding</keyword>
<feature type="domain" description="Protein kinase" evidence="5">
    <location>
        <begin position="681"/>
        <end position="1007"/>
    </location>
</feature>
<dbReference type="GO" id="GO:0005524">
    <property type="term" value="F:ATP binding"/>
    <property type="evidence" value="ECO:0007669"/>
    <property type="project" value="UniProtKB-UniRule"/>
</dbReference>
<protein>
    <recommendedName>
        <fullName evidence="5">Protein kinase domain-containing protein</fullName>
    </recommendedName>
</protein>
<organism evidence="6 7">
    <name type="scientific">Naegleria lovaniensis</name>
    <name type="common">Amoeba</name>
    <dbReference type="NCBI Taxonomy" id="51637"/>
    <lineage>
        <taxon>Eukaryota</taxon>
        <taxon>Discoba</taxon>
        <taxon>Heterolobosea</taxon>
        <taxon>Tetramitia</taxon>
        <taxon>Eutetramitia</taxon>
        <taxon>Vahlkampfiidae</taxon>
        <taxon>Naegleria</taxon>
    </lineage>
</organism>
<evidence type="ECO:0000256" key="3">
    <source>
        <dbReference type="PROSITE-ProRule" id="PRU10141"/>
    </source>
</evidence>
<evidence type="ECO:0000313" key="6">
    <source>
        <dbReference type="EMBL" id="KAG2381831.1"/>
    </source>
</evidence>
<dbReference type="InterPro" id="IPR017441">
    <property type="entry name" value="Protein_kinase_ATP_BS"/>
</dbReference>
<dbReference type="PANTHER" id="PTHR44329:SF289">
    <property type="entry name" value="SERINE_THREONINE-PROTEIN KINASE VIK"/>
    <property type="match status" value="1"/>
</dbReference>
<evidence type="ECO:0000256" key="2">
    <source>
        <dbReference type="ARBA" id="ARBA00022840"/>
    </source>
</evidence>
<dbReference type="EMBL" id="PYSW02000026">
    <property type="protein sequence ID" value="KAG2381831.1"/>
    <property type="molecule type" value="Genomic_DNA"/>
</dbReference>
<dbReference type="PANTHER" id="PTHR44329">
    <property type="entry name" value="SERINE/THREONINE-PROTEIN KINASE TNNI3K-RELATED"/>
    <property type="match status" value="1"/>
</dbReference>
<proteinExistence type="predicted"/>
<dbReference type="Proteomes" id="UP000816034">
    <property type="component" value="Unassembled WGS sequence"/>
</dbReference>
<dbReference type="InterPro" id="IPR051681">
    <property type="entry name" value="Ser/Thr_Kinases-Pseudokinases"/>
</dbReference>
<feature type="binding site" evidence="3">
    <location>
        <position position="709"/>
    </location>
    <ligand>
        <name>ATP</name>
        <dbReference type="ChEBI" id="CHEBI:30616"/>
    </ligand>
</feature>
<keyword evidence="4" id="KW-0472">Membrane</keyword>
<dbReference type="PROSITE" id="PS51257">
    <property type="entry name" value="PROKAR_LIPOPROTEIN"/>
    <property type="match status" value="1"/>
</dbReference>
<dbReference type="AlphaFoldDB" id="A0AA88KMU1"/>
<keyword evidence="1 3" id="KW-0547">Nucleotide-binding</keyword>
<dbReference type="SUPFAM" id="SSF56112">
    <property type="entry name" value="Protein kinase-like (PK-like)"/>
    <property type="match status" value="1"/>
</dbReference>
<dbReference type="GeneID" id="68098669"/>
<dbReference type="SMART" id="SM00220">
    <property type="entry name" value="S_TKc"/>
    <property type="match status" value="1"/>
</dbReference>
<accession>A0AA88KMU1</accession>